<organism evidence="2 3">
    <name type="scientific">Burkholderia mayonis</name>
    <dbReference type="NCBI Taxonomy" id="1385591"/>
    <lineage>
        <taxon>Bacteria</taxon>
        <taxon>Pseudomonadati</taxon>
        <taxon>Pseudomonadota</taxon>
        <taxon>Betaproteobacteria</taxon>
        <taxon>Burkholderiales</taxon>
        <taxon>Burkholderiaceae</taxon>
        <taxon>Burkholderia</taxon>
        <taxon>pseudomallei group</taxon>
    </lineage>
</organism>
<evidence type="ECO:0000313" key="2">
    <source>
        <dbReference type="EMBL" id="AOJ06015.1"/>
    </source>
</evidence>
<accession>A0A1B4FQR9</accession>
<gene>
    <name evidence="2" type="ORF">WS71_00750</name>
</gene>
<evidence type="ECO:0000313" key="3">
    <source>
        <dbReference type="Proteomes" id="UP000067711"/>
    </source>
</evidence>
<dbReference type="Proteomes" id="UP000067711">
    <property type="component" value="Chromosome 2"/>
</dbReference>
<feature type="region of interest" description="Disordered" evidence="1">
    <location>
        <begin position="32"/>
        <end position="62"/>
    </location>
</feature>
<sequence>MPWVSPSYLDSPAPITAETAYPAVCSKQLGDQLSRDGGSVKLGERSGNTAEFDATTPAASKV</sequence>
<protein>
    <submittedName>
        <fullName evidence="2">Uncharacterized protein</fullName>
    </submittedName>
</protein>
<name>A0A1B4FQR9_9BURK</name>
<proteinExistence type="predicted"/>
<dbReference type="AlphaFoldDB" id="A0A1B4FQR9"/>
<dbReference type="EMBL" id="CP013388">
    <property type="protein sequence ID" value="AOJ06015.1"/>
    <property type="molecule type" value="Genomic_DNA"/>
</dbReference>
<evidence type="ECO:0000256" key="1">
    <source>
        <dbReference type="SAM" id="MobiDB-lite"/>
    </source>
</evidence>
<reference evidence="2 3" key="1">
    <citation type="submission" date="2015-12" db="EMBL/GenBank/DDBJ databases">
        <title>Diversity of Burkholderia near neighbor genomes.</title>
        <authorList>
            <person name="Sahl J."/>
            <person name="Wagner D."/>
            <person name="Keim P."/>
        </authorList>
    </citation>
    <scope>NUCLEOTIDE SEQUENCE [LARGE SCALE GENOMIC DNA]</scope>
    <source>
        <strain evidence="2 3">BDU8</strain>
    </source>
</reference>